<evidence type="ECO:0008006" key="9">
    <source>
        <dbReference type="Google" id="ProtNLM"/>
    </source>
</evidence>
<dbReference type="GO" id="GO:0016787">
    <property type="term" value="F:hydrolase activity"/>
    <property type="evidence" value="ECO:0007669"/>
    <property type="project" value="UniProtKB-KW"/>
</dbReference>
<accession>A0A7R9KX03</accession>
<dbReference type="GO" id="GO:0016020">
    <property type="term" value="C:membrane"/>
    <property type="evidence" value="ECO:0007669"/>
    <property type="project" value="GOC"/>
</dbReference>
<reference evidence="7" key="1">
    <citation type="submission" date="2020-11" db="EMBL/GenBank/DDBJ databases">
        <authorList>
            <person name="Tran Van P."/>
        </authorList>
    </citation>
    <scope>NUCLEOTIDE SEQUENCE</scope>
</reference>
<feature type="signal peptide" evidence="6">
    <location>
        <begin position="1"/>
        <end position="18"/>
    </location>
</feature>
<dbReference type="PANTHER" id="PTHR13315">
    <property type="entry name" value="METALLO PHOSPHOESTERASE RELATED"/>
    <property type="match status" value="1"/>
</dbReference>
<comment type="cofactor">
    <cofactor evidence="1">
        <name>Mn(2+)</name>
        <dbReference type="ChEBI" id="CHEBI:29035"/>
    </cofactor>
</comment>
<organism evidence="7">
    <name type="scientific">Medioppia subpectinata</name>
    <dbReference type="NCBI Taxonomy" id="1979941"/>
    <lineage>
        <taxon>Eukaryota</taxon>
        <taxon>Metazoa</taxon>
        <taxon>Ecdysozoa</taxon>
        <taxon>Arthropoda</taxon>
        <taxon>Chelicerata</taxon>
        <taxon>Arachnida</taxon>
        <taxon>Acari</taxon>
        <taxon>Acariformes</taxon>
        <taxon>Sarcoptiformes</taxon>
        <taxon>Oribatida</taxon>
        <taxon>Brachypylina</taxon>
        <taxon>Oppioidea</taxon>
        <taxon>Oppiidae</taxon>
        <taxon>Medioppia</taxon>
    </lineage>
</organism>
<dbReference type="InterPro" id="IPR029052">
    <property type="entry name" value="Metallo-depent_PP-like"/>
</dbReference>
<keyword evidence="3" id="KW-0378">Hydrolase</keyword>
<evidence type="ECO:0000313" key="7">
    <source>
        <dbReference type="EMBL" id="CAD7630768.1"/>
    </source>
</evidence>
<dbReference type="GO" id="GO:0006506">
    <property type="term" value="P:GPI anchor biosynthetic process"/>
    <property type="evidence" value="ECO:0007669"/>
    <property type="project" value="InterPro"/>
</dbReference>
<evidence type="ECO:0000256" key="2">
    <source>
        <dbReference type="ARBA" id="ARBA00022723"/>
    </source>
</evidence>
<dbReference type="Proteomes" id="UP000759131">
    <property type="component" value="Unassembled WGS sequence"/>
</dbReference>
<evidence type="ECO:0000256" key="3">
    <source>
        <dbReference type="ARBA" id="ARBA00022801"/>
    </source>
</evidence>
<proteinExistence type="predicted"/>
<evidence type="ECO:0000256" key="6">
    <source>
        <dbReference type="SAM" id="SignalP"/>
    </source>
</evidence>
<keyword evidence="8" id="KW-1185">Reference proteome</keyword>
<keyword evidence="4" id="KW-0472">Membrane</keyword>
<protein>
    <recommendedName>
        <fullName evidence="9">Calcineurin-like phosphoesterase domain-containing protein</fullName>
    </recommendedName>
</protein>
<dbReference type="PANTHER" id="PTHR13315:SF0">
    <property type="entry name" value="METALLOPHOSPHOESTERASE 1"/>
    <property type="match status" value="1"/>
</dbReference>
<sequence>MFSSWAMCLTVVMKLATPSNLSKSVDSTAPIINVINGNHDIGFHYAMTTSSKSRFDHSFNTSAAKLIQINGINFVTINSVTMEGDYCHLCSRAVQQLRTIGHQLRDYTDRPVVLTHYPLYRRNETDCDNKGYDADSMPESDRLIPYRPKWDCLSANATRYILDTLRPRLVVNGHTHYGCHRRHAAGSVDEWTVGAFNYRHASSPSVLLAVVSPHLHKINKCLLASDLMFHAIDAIFSMDKV</sequence>
<evidence type="ECO:0000256" key="4">
    <source>
        <dbReference type="ARBA" id="ARBA00023136"/>
    </source>
</evidence>
<dbReference type="OrthoDB" id="9984693at2759"/>
<name>A0A7R9KX03_9ACAR</name>
<dbReference type="SUPFAM" id="SSF56300">
    <property type="entry name" value="Metallo-dependent phosphatases"/>
    <property type="match status" value="1"/>
</dbReference>
<keyword evidence="2" id="KW-0479">Metal-binding</keyword>
<dbReference type="InterPro" id="IPR033308">
    <property type="entry name" value="PGAP5/Cdc1/Ted1"/>
</dbReference>
<dbReference type="GO" id="GO:0046872">
    <property type="term" value="F:metal ion binding"/>
    <property type="evidence" value="ECO:0007669"/>
    <property type="project" value="UniProtKB-KW"/>
</dbReference>
<evidence type="ECO:0000313" key="8">
    <source>
        <dbReference type="Proteomes" id="UP000759131"/>
    </source>
</evidence>
<keyword evidence="5" id="KW-0464">Manganese</keyword>
<evidence type="ECO:0000256" key="1">
    <source>
        <dbReference type="ARBA" id="ARBA00001936"/>
    </source>
</evidence>
<dbReference type="Gene3D" id="3.60.21.10">
    <property type="match status" value="1"/>
</dbReference>
<dbReference type="AlphaFoldDB" id="A0A7R9KX03"/>
<keyword evidence="6" id="KW-0732">Signal</keyword>
<gene>
    <name evidence="7" type="ORF">OSB1V03_LOCUS11180</name>
</gene>
<feature type="chain" id="PRO_5035680317" description="Calcineurin-like phosphoesterase domain-containing protein" evidence="6">
    <location>
        <begin position="19"/>
        <end position="241"/>
    </location>
</feature>
<evidence type="ECO:0000256" key="5">
    <source>
        <dbReference type="ARBA" id="ARBA00023211"/>
    </source>
</evidence>
<dbReference type="EMBL" id="CAJPIZ010008515">
    <property type="protein sequence ID" value="CAG2111198.1"/>
    <property type="molecule type" value="Genomic_DNA"/>
</dbReference>
<dbReference type="EMBL" id="OC863090">
    <property type="protein sequence ID" value="CAD7630768.1"/>
    <property type="molecule type" value="Genomic_DNA"/>
</dbReference>